<comment type="caution">
    <text evidence="2">The sequence shown here is derived from an EMBL/GenBank/DDBJ whole genome shotgun (WGS) entry which is preliminary data.</text>
</comment>
<reference evidence="2 3" key="1">
    <citation type="journal article" date="2020" name="Genomics">
        <title>Complete, high-quality genomes from long-read metagenomic sequencing of two wolf lichen thalli reveals enigmatic genome architecture.</title>
        <authorList>
            <person name="McKenzie S.K."/>
            <person name="Walston R.F."/>
            <person name="Allen J.L."/>
        </authorList>
    </citation>
    <scope>NUCLEOTIDE SEQUENCE [LARGE SCALE GENOMIC DNA]</scope>
    <source>
        <strain evidence="2">WasteWater2</strain>
    </source>
</reference>
<proteinExistence type="predicted"/>
<organism evidence="2 3">
    <name type="scientific">Letharia columbiana</name>
    <dbReference type="NCBI Taxonomy" id="112416"/>
    <lineage>
        <taxon>Eukaryota</taxon>
        <taxon>Fungi</taxon>
        <taxon>Dikarya</taxon>
        <taxon>Ascomycota</taxon>
        <taxon>Pezizomycotina</taxon>
        <taxon>Lecanoromycetes</taxon>
        <taxon>OSLEUM clade</taxon>
        <taxon>Lecanoromycetidae</taxon>
        <taxon>Lecanorales</taxon>
        <taxon>Lecanorineae</taxon>
        <taxon>Parmeliaceae</taxon>
        <taxon>Letharia</taxon>
    </lineage>
</organism>
<dbReference type="AlphaFoldDB" id="A0A8H6L4N2"/>
<protein>
    <submittedName>
        <fullName evidence="2">Uncharacterized protein</fullName>
    </submittedName>
</protein>
<dbReference type="EMBL" id="JACCJC010000024">
    <property type="protein sequence ID" value="KAF6235473.1"/>
    <property type="molecule type" value="Genomic_DNA"/>
</dbReference>
<evidence type="ECO:0000313" key="3">
    <source>
        <dbReference type="Proteomes" id="UP000578531"/>
    </source>
</evidence>
<sequence length="406" mass="44655">MISFTAFVLALSSIILVSALTLNSSSLILPGSAVASVTSSNYIHECNGIRYGYSLDSTSCTEALNQIDASSTTEQTYGARYKGSFDVKLPKRYISSDGRCIIEPNIILGEPSARASLQEVASAASYIIDQCVTARPSQGGKVRDIGGDNDLSVAVLKYEPKQVQCSGTVSPSLLSSCQNIVNTMPASMDFTTWGPENDPLAVMKLPLTYHSCEFVYQVLFPKNDASETQIERMMHLVDQRCKLSIRTDGLTDTFSRYQLWTVAVALTGVCVRNEQGWAITSPWKLVQHEIAKVGGNKGTGRFQRVPAFRVHNVPFRSSFSFPFLICKSLSENQIDRLTPTLRYVPENRLNALLKYAPSLVILHIHTRTQSLEDHMLAMGITPRGTKPQNEAQISKKAATGITVMRK</sequence>
<name>A0A8H6L4N2_9LECA</name>
<dbReference type="GeneID" id="59287817"/>
<accession>A0A8H6L4N2</accession>
<feature type="chain" id="PRO_5034801687" evidence="1">
    <location>
        <begin position="20"/>
        <end position="406"/>
    </location>
</feature>
<feature type="signal peptide" evidence="1">
    <location>
        <begin position="1"/>
        <end position="19"/>
    </location>
</feature>
<dbReference type="RefSeq" id="XP_037164841.1">
    <property type="nucleotide sequence ID" value="XM_037308067.1"/>
</dbReference>
<evidence type="ECO:0000256" key="1">
    <source>
        <dbReference type="SAM" id="SignalP"/>
    </source>
</evidence>
<keyword evidence="3" id="KW-1185">Reference proteome</keyword>
<keyword evidence="1" id="KW-0732">Signal</keyword>
<gene>
    <name evidence="2" type="ORF">HO173_006156</name>
</gene>
<dbReference type="Proteomes" id="UP000578531">
    <property type="component" value="Unassembled WGS sequence"/>
</dbReference>
<dbReference type="OrthoDB" id="5404491at2759"/>
<evidence type="ECO:0000313" key="2">
    <source>
        <dbReference type="EMBL" id="KAF6235473.1"/>
    </source>
</evidence>